<dbReference type="Gene3D" id="2.10.240.10">
    <property type="entry name" value="Dihydroorotate dehydrogenase, electron transfer subunit"/>
    <property type="match status" value="1"/>
</dbReference>
<evidence type="ECO:0000256" key="6">
    <source>
        <dbReference type="ARBA" id="ARBA00022827"/>
    </source>
</evidence>
<evidence type="ECO:0000256" key="8">
    <source>
        <dbReference type="ARBA" id="ARBA00023004"/>
    </source>
</evidence>
<evidence type="ECO:0000256" key="2">
    <source>
        <dbReference type="ARBA" id="ARBA00022448"/>
    </source>
</evidence>
<gene>
    <name evidence="13" type="ORF">BKD89_03545</name>
</gene>
<dbReference type="SUPFAM" id="SSF63380">
    <property type="entry name" value="Riboflavin synthase domain-like"/>
    <property type="match status" value="1"/>
</dbReference>
<evidence type="ECO:0000259" key="12">
    <source>
        <dbReference type="PROSITE" id="PS51384"/>
    </source>
</evidence>
<keyword evidence="6" id="KW-0274">FAD</keyword>
<dbReference type="GO" id="GO:0016491">
    <property type="term" value="F:oxidoreductase activity"/>
    <property type="evidence" value="ECO:0007669"/>
    <property type="project" value="InterPro"/>
</dbReference>
<dbReference type="RefSeq" id="WP_015504606.1">
    <property type="nucleotide sequence ID" value="NZ_CAYARL010000007.1"/>
</dbReference>
<dbReference type="PIRSF" id="PIRSF006816">
    <property type="entry name" value="Cyc3_hyd_g"/>
    <property type="match status" value="1"/>
</dbReference>
<protein>
    <submittedName>
        <fullName evidence="13">Dihydroorotate dehydrogenase electron transfer subunit</fullName>
    </submittedName>
</protein>
<feature type="domain" description="FAD-binding FR-type" evidence="12">
    <location>
        <begin position="1"/>
        <end position="90"/>
    </location>
</feature>
<reference evidence="13 14" key="1">
    <citation type="submission" date="2016-10" db="EMBL/GenBank/DDBJ databases">
        <title>Complete genome of the TMA-utilizing, human hosted archaeon Methanomethylophilus alvus Gen. nov, sp. nov., strain Mx-05, derived from a pure culture.</title>
        <authorList>
            <person name="Brugere J.-F."/>
            <person name="Ben Hania W."/>
            <person name="Chaudhary P.P."/>
            <person name="Gaci N."/>
            <person name="Borrel G."/>
            <person name="Cao Van Tuat L."/>
            <person name="Fardeau M.-L."/>
            <person name="Harris H.M.B."/>
            <person name="O'Toole P.W."/>
            <person name="Ollivier B."/>
        </authorList>
    </citation>
    <scope>NUCLEOTIDE SEQUENCE [LARGE SCALE GENOMIC DNA]</scope>
    <source>
        <strain evidence="13 14">Mx-05</strain>
    </source>
</reference>
<keyword evidence="5 11" id="KW-0479">Metal-binding</keyword>
<accession>A0A3G3IGS7</accession>
<dbReference type="Proteomes" id="UP000273278">
    <property type="component" value="Chromosome"/>
</dbReference>
<dbReference type="InterPro" id="IPR017927">
    <property type="entry name" value="FAD-bd_FR_type"/>
</dbReference>
<dbReference type="InterPro" id="IPR050353">
    <property type="entry name" value="PyrK_electron_transfer"/>
</dbReference>
<dbReference type="InterPro" id="IPR039261">
    <property type="entry name" value="FNR_nucleotide-bd"/>
</dbReference>
<evidence type="ECO:0000256" key="7">
    <source>
        <dbReference type="ARBA" id="ARBA00022982"/>
    </source>
</evidence>
<dbReference type="GO" id="GO:0050660">
    <property type="term" value="F:flavin adenine dinucleotide binding"/>
    <property type="evidence" value="ECO:0007669"/>
    <property type="project" value="InterPro"/>
</dbReference>
<dbReference type="PROSITE" id="PS51384">
    <property type="entry name" value="FAD_FR"/>
    <property type="match status" value="1"/>
</dbReference>
<dbReference type="GO" id="GO:0051537">
    <property type="term" value="F:2 iron, 2 sulfur cluster binding"/>
    <property type="evidence" value="ECO:0007669"/>
    <property type="project" value="UniProtKB-KW"/>
</dbReference>
<evidence type="ECO:0000256" key="5">
    <source>
        <dbReference type="ARBA" id="ARBA00022723"/>
    </source>
</evidence>
<comment type="similarity">
    <text evidence="1">Belongs to the PyrK family.</text>
</comment>
<feature type="binding site" evidence="11">
    <location>
        <position position="214"/>
    </location>
    <ligand>
        <name>[2Fe-2S] cluster</name>
        <dbReference type="ChEBI" id="CHEBI:190135"/>
    </ligand>
</feature>
<dbReference type="Gene3D" id="3.40.50.80">
    <property type="entry name" value="Nucleotide-binding domain of ferredoxin-NADP reductase (FNR) module"/>
    <property type="match status" value="1"/>
</dbReference>
<keyword evidence="2" id="KW-0813">Transport</keyword>
<comment type="cofactor">
    <cofactor evidence="11">
        <name>[2Fe-2S] cluster</name>
        <dbReference type="ChEBI" id="CHEBI:190135"/>
    </cofactor>
    <text evidence="11">Binds 1 [2Fe-2S] cluster per subunit.</text>
</comment>
<evidence type="ECO:0000256" key="4">
    <source>
        <dbReference type="ARBA" id="ARBA00022714"/>
    </source>
</evidence>
<keyword evidence="4 11" id="KW-0001">2Fe-2S</keyword>
<evidence type="ECO:0000256" key="10">
    <source>
        <dbReference type="ARBA" id="ARBA00034078"/>
    </source>
</evidence>
<dbReference type="PANTHER" id="PTHR43513:SF3">
    <property type="entry name" value="DIHYDROOROTATE DEHYDROGENASE B (NAD(+)), ELECTRON TRANSFER SUBUNIT-RELATED"/>
    <property type="match status" value="1"/>
</dbReference>
<feature type="binding site" evidence="11">
    <location>
        <position position="211"/>
    </location>
    <ligand>
        <name>[2Fe-2S] cluster</name>
        <dbReference type="ChEBI" id="CHEBI:190135"/>
    </ligand>
</feature>
<dbReference type="NCBIfam" id="NF000796">
    <property type="entry name" value="PRK00054.1-1"/>
    <property type="match status" value="1"/>
</dbReference>
<feature type="binding site" evidence="11">
    <location>
        <position position="206"/>
    </location>
    <ligand>
        <name>[2Fe-2S] cluster</name>
        <dbReference type="ChEBI" id="CHEBI:190135"/>
    </ligand>
</feature>
<evidence type="ECO:0000313" key="13">
    <source>
        <dbReference type="EMBL" id="AYQ54878.1"/>
    </source>
</evidence>
<comment type="cofactor">
    <cofactor evidence="10">
        <name>[2Fe-2S] cluster</name>
        <dbReference type="ChEBI" id="CHEBI:190135"/>
    </cofactor>
</comment>
<dbReference type="InterPro" id="IPR017938">
    <property type="entry name" value="Riboflavin_synthase-like_b-brl"/>
</dbReference>
<organism evidence="13 14">
    <name type="scientific">Methanomethylophilus alvi</name>
    <dbReference type="NCBI Taxonomy" id="1291540"/>
    <lineage>
        <taxon>Archaea</taxon>
        <taxon>Methanobacteriati</taxon>
        <taxon>Thermoplasmatota</taxon>
        <taxon>Thermoplasmata</taxon>
        <taxon>Methanomassiliicoccales</taxon>
        <taxon>Methanomethylophilaceae</taxon>
        <taxon>Methanomethylophilus</taxon>
    </lineage>
</organism>
<dbReference type="SUPFAM" id="SSF52343">
    <property type="entry name" value="Ferredoxin reductase-like, C-terminal NADP-linked domain"/>
    <property type="match status" value="1"/>
</dbReference>
<evidence type="ECO:0000256" key="1">
    <source>
        <dbReference type="ARBA" id="ARBA00006422"/>
    </source>
</evidence>
<dbReference type="GO" id="GO:0006221">
    <property type="term" value="P:pyrimidine nucleotide biosynthetic process"/>
    <property type="evidence" value="ECO:0007669"/>
    <property type="project" value="InterPro"/>
</dbReference>
<feature type="binding site" evidence="11">
    <location>
        <position position="222"/>
    </location>
    <ligand>
        <name>[2Fe-2S] cluster</name>
        <dbReference type="ChEBI" id="CHEBI:190135"/>
    </ligand>
</feature>
<dbReference type="AlphaFoldDB" id="A0A3G3IGS7"/>
<dbReference type="InterPro" id="IPR037117">
    <property type="entry name" value="Dihydroorotate_DH_ele_sf"/>
</dbReference>
<dbReference type="GO" id="GO:0046872">
    <property type="term" value="F:metal ion binding"/>
    <property type="evidence" value="ECO:0007669"/>
    <property type="project" value="UniProtKB-KW"/>
</dbReference>
<keyword evidence="9 11" id="KW-0411">Iron-sulfur</keyword>
<keyword evidence="3" id="KW-0285">Flavoprotein</keyword>
<dbReference type="PANTHER" id="PTHR43513">
    <property type="entry name" value="DIHYDROOROTATE DEHYDROGENASE B (NAD(+)), ELECTRON TRANSFER SUBUNIT"/>
    <property type="match status" value="1"/>
</dbReference>
<dbReference type="Gene3D" id="2.40.30.10">
    <property type="entry name" value="Translation factors"/>
    <property type="match status" value="1"/>
</dbReference>
<keyword evidence="7" id="KW-0249">Electron transport</keyword>
<evidence type="ECO:0000256" key="9">
    <source>
        <dbReference type="ARBA" id="ARBA00023014"/>
    </source>
</evidence>
<evidence type="ECO:0000313" key="14">
    <source>
        <dbReference type="Proteomes" id="UP000273278"/>
    </source>
</evidence>
<dbReference type="OMA" id="CGQCCVD"/>
<evidence type="ECO:0000256" key="3">
    <source>
        <dbReference type="ARBA" id="ARBA00022630"/>
    </source>
</evidence>
<sequence length="254" mass="28058">MSDFVKILGVTEEAYDTKTFEFQLDEKASPGQFIMVWAPGMQEIPMSLSKTGRIKSITVKAIGPDTKRLHELTIGDMLRVRGPYGHGYEIDPEKKYLIIGGGVGTASILPAVKESGADTIIAARSERDLILRDRAMKYSRNVWIATDDGSAGFHGNAVQLMREKCKENSYDCVIACGPEVMLYFTYKACEELGLDCQLSLERHMKCGAGVCGCCVMDGQRVCKDGPVFSKAQISVMKDFGNAKRDECGRLVKFR</sequence>
<keyword evidence="8 11" id="KW-0408">Iron</keyword>
<dbReference type="InterPro" id="IPR019480">
    <property type="entry name" value="Dihydroorotate_DH_Fe-S-bd"/>
</dbReference>
<proteinExistence type="inferred from homology"/>
<dbReference type="InterPro" id="IPR012165">
    <property type="entry name" value="Cyt_c3_hydrogenase_gsu"/>
</dbReference>
<dbReference type="Pfam" id="PF10418">
    <property type="entry name" value="DHODB_Fe-S_bind"/>
    <property type="match status" value="1"/>
</dbReference>
<name>A0A3G3IGS7_9ARCH</name>
<dbReference type="EMBL" id="CP017686">
    <property type="protein sequence ID" value="AYQ54878.1"/>
    <property type="molecule type" value="Genomic_DNA"/>
</dbReference>
<evidence type="ECO:0000256" key="11">
    <source>
        <dbReference type="PIRSR" id="PIRSR006816-2"/>
    </source>
</evidence>
<dbReference type="GeneID" id="41321511"/>